<comment type="caution">
    <text evidence="2">The sequence shown here is derived from an EMBL/GenBank/DDBJ whole genome shotgun (WGS) entry which is preliminary data.</text>
</comment>
<keyword evidence="3" id="KW-1185">Reference proteome</keyword>
<keyword evidence="1" id="KW-0732">Signal</keyword>
<reference evidence="2 3" key="1">
    <citation type="submission" date="2023-11" db="EMBL/GenBank/DDBJ databases">
        <title>Lentzea sokolovensis, sp. nov., Lentzea kristufkii, sp. nov., and Lentzea miocenensis, sp. nov., rare actinobacteria from Sokolov Coal Basin, Miocene lacustrine sediment, Czech Republic.</title>
        <authorList>
            <person name="Lara A."/>
            <person name="Kotroba L."/>
            <person name="Nouioui I."/>
            <person name="Neumann-Schaal M."/>
            <person name="Mast Y."/>
            <person name="Chronakova A."/>
        </authorList>
    </citation>
    <scope>NUCLEOTIDE SEQUENCE [LARGE SCALE GENOMIC DNA]</scope>
    <source>
        <strain evidence="2 3">BCCO 10_0798</strain>
    </source>
</reference>
<name>A0ABU4TXA2_9PSEU</name>
<evidence type="ECO:0000313" key="2">
    <source>
        <dbReference type="EMBL" id="MDX8052926.1"/>
    </source>
</evidence>
<dbReference type="EMBL" id="JAXAVV010000013">
    <property type="protein sequence ID" value="MDX8052926.1"/>
    <property type="molecule type" value="Genomic_DNA"/>
</dbReference>
<evidence type="ECO:0000313" key="3">
    <source>
        <dbReference type="Proteomes" id="UP001271792"/>
    </source>
</evidence>
<reference evidence="2 3" key="2">
    <citation type="submission" date="2023-11" db="EMBL/GenBank/DDBJ databases">
        <authorList>
            <person name="Lara A.C."/>
            <person name="Chronakova A."/>
        </authorList>
    </citation>
    <scope>NUCLEOTIDE SEQUENCE [LARGE SCALE GENOMIC DNA]</scope>
    <source>
        <strain evidence="2 3">BCCO 10_0798</strain>
    </source>
</reference>
<proteinExistence type="predicted"/>
<evidence type="ECO:0000256" key="1">
    <source>
        <dbReference type="SAM" id="SignalP"/>
    </source>
</evidence>
<dbReference type="InterPro" id="IPR006311">
    <property type="entry name" value="TAT_signal"/>
</dbReference>
<evidence type="ECO:0008006" key="4">
    <source>
        <dbReference type="Google" id="ProtNLM"/>
    </source>
</evidence>
<feature type="signal peptide" evidence="1">
    <location>
        <begin position="1"/>
        <end position="28"/>
    </location>
</feature>
<dbReference type="PROSITE" id="PS51318">
    <property type="entry name" value="TAT"/>
    <property type="match status" value="1"/>
</dbReference>
<organism evidence="2 3">
    <name type="scientific">Lentzea kristufekii</name>
    <dbReference type="NCBI Taxonomy" id="3095430"/>
    <lineage>
        <taxon>Bacteria</taxon>
        <taxon>Bacillati</taxon>
        <taxon>Actinomycetota</taxon>
        <taxon>Actinomycetes</taxon>
        <taxon>Pseudonocardiales</taxon>
        <taxon>Pseudonocardiaceae</taxon>
        <taxon>Lentzea</taxon>
    </lineage>
</organism>
<feature type="chain" id="PRO_5047061978" description="Tat pathway signal sequence domain protein" evidence="1">
    <location>
        <begin position="29"/>
        <end position="243"/>
    </location>
</feature>
<dbReference type="RefSeq" id="WP_319986775.1">
    <property type="nucleotide sequence ID" value="NZ_JAXAVV010000013.1"/>
</dbReference>
<accession>A0ABU4TXA2</accession>
<protein>
    <recommendedName>
        <fullName evidence="4">Tat pathway signal sequence domain protein</fullName>
    </recommendedName>
</protein>
<sequence>MAHNRSRLLAATAAGAMLLGLTTSAAQAAEPREATAVLYAYIGSTGQESLAIENQRWSQPQHVADRTPAHPGWSIHLSDETVGAGLPRQDIRANAGQGETYRTFAWTQGFLSIVDGNRAGTPFLVFRFGGENVICEGFVGYELPRLFVRKLNGELYEATDLTKPAVAENVTPADSTSRNSSATVEVKRVTSAAQIAPYGPLAKYASRDRVRTDGYELVLTVSDAVTGGPRTYRLLAGAQAVSC</sequence>
<dbReference type="Proteomes" id="UP001271792">
    <property type="component" value="Unassembled WGS sequence"/>
</dbReference>
<gene>
    <name evidence="2" type="ORF">SK571_26420</name>
</gene>